<proteinExistence type="inferred from homology"/>
<keyword evidence="16" id="KW-0540">Nuclease</keyword>
<dbReference type="AlphaFoldDB" id="A0A0L7L9R8"/>
<feature type="compositionally biased region" description="Basic and acidic residues" evidence="14">
    <location>
        <begin position="398"/>
        <end position="421"/>
    </location>
</feature>
<evidence type="ECO:0000256" key="2">
    <source>
        <dbReference type="ARBA" id="ARBA00008343"/>
    </source>
</evidence>
<feature type="compositionally biased region" description="Basic residues" evidence="14">
    <location>
        <begin position="387"/>
        <end position="397"/>
    </location>
</feature>
<keyword evidence="12" id="KW-0456">Lyase</keyword>
<dbReference type="InterPro" id="IPR003265">
    <property type="entry name" value="HhH-GPD_domain"/>
</dbReference>
<keyword evidence="7" id="KW-0378">Hydrolase</keyword>
<dbReference type="GO" id="GO:0051539">
    <property type="term" value="F:4 iron, 4 sulfur cluster binding"/>
    <property type="evidence" value="ECO:0007669"/>
    <property type="project" value="UniProtKB-KW"/>
</dbReference>
<comment type="similarity">
    <text evidence="2">Belongs to the Nth/MutY family.</text>
</comment>
<sequence length="482" mass="54507">MPRSKTKSCVQTITGGERITGTSKIIENEAQAEKLLDCIEKRVNESIETISNLSKFKYDKKPHLKIEFENDSSVKEEVKGLWEPPNWQEFLVNLRTMRANNDAPVDSMGCHMSMDANASPQVFRYQSLVSLMLSSQTKDQVTFAAMQRLRARGLTVDSVLQLSDDELGKLIYPVGFWKTKVKYIKKTTQTLKDQYNGDIPDSAEKLCKLTGVGPKMAHICMKVAWNKVTGIGWVKKPTTTPEDTRKSLESWIPFYLWSEVNHLMVGFGQTICLPIGPTCHECLNRDICPSSGLGRKFKKSPKKSDANSPSKQKIKLEDMEDEINDFDVKYTNIIKGTFKPEKSPRKRKVTPKQTIKDEKNIDIDPDIDDFIENSATLQVLTVAKNVTKRKSAPKKTKSNTERNQIDDFESKPLNSEEKDATETLQVETAPSMAVYKRKATTKKIATNSEKIVDSDSDNFVVKRAEVTRGRKQIFEVETTAST</sequence>
<gene>
    <name evidence="16" type="ORF">OBRU01_12849</name>
</gene>
<dbReference type="InterPro" id="IPR011257">
    <property type="entry name" value="DNA_glycosylase"/>
</dbReference>
<evidence type="ECO:0000256" key="3">
    <source>
        <dbReference type="ARBA" id="ARBA00012720"/>
    </source>
</evidence>
<dbReference type="SMART" id="SM00525">
    <property type="entry name" value="FES"/>
    <property type="match status" value="1"/>
</dbReference>
<feature type="region of interest" description="Disordered" evidence="14">
    <location>
        <begin position="387"/>
        <end position="423"/>
    </location>
</feature>
<keyword evidence="9" id="KW-0408">Iron</keyword>
<keyword evidence="5" id="KW-0479">Metal-binding</keyword>
<dbReference type="Gene3D" id="1.10.1670.10">
    <property type="entry name" value="Helix-hairpin-Helix base-excision DNA repair enzymes (C-terminal)"/>
    <property type="match status" value="1"/>
</dbReference>
<dbReference type="GO" id="GO:0140078">
    <property type="term" value="F:class I DNA-(apurinic or apyrimidinic site) endonuclease activity"/>
    <property type="evidence" value="ECO:0007669"/>
    <property type="project" value="UniProtKB-EC"/>
</dbReference>
<dbReference type="Pfam" id="PF00633">
    <property type="entry name" value="HHH"/>
    <property type="match status" value="1"/>
</dbReference>
<evidence type="ECO:0000313" key="17">
    <source>
        <dbReference type="Proteomes" id="UP000037510"/>
    </source>
</evidence>
<name>A0A0L7L9R8_OPEBR</name>
<keyword evidence="11" id="KW-0234">DNA repair</keyword>
<evidence type="ECO:0000256" key="13">
    <source>
        <dbReference type="ARBA" id="ARBA00023295"/>
    </source>
</evidence>
<keyword evidence="17" id="KW-1185">Reference proteome</keyword>
<dbReference type="GO" id="GO:0046872">
    <property type="term" value="F:metal ion binding"/>
    <property type="evidence" value="ECO:0007669"/>
    <property type="project" value="UniProtKB-KW"/>
</dbReference>
<dbReference type="InterPro" id="IPR030841">
    <property type="entry name" value="NTH1"/>
</dbReference>
<evidence type="ECO:0000256" key="8">
    <source>
        <dbReference type="ARBA" id="ARBA00022946"/>
    </source>
</evidence>
<dbReference type="SUPFAM" id="SSF48150">
    <property type="entry name" value="DNA-glycosylase"/>
    <property type="match status" value="1"/>
</dbReference>
<dbReference type="PANTHER" id="PTHR43286:SF1">
    <property type="entry name" value="ENDONUCLEASE III-LIKE PROTEIN 1"/>
    <property type="match status" value="1"/>
</dbReference>
<dbReference type="GO" id="GO:0003677">
    <property type="term" value="F:DNA binding"/>
    <property type="evidence" value="ECO:0007669"/>
    <property type="project" value="InterPro"/>
</dbReference>
<dbReference type="HAMAP" id="MF_03183">
    <property type="entry name" value="Endonuclease_III_Nth"/>
    <property type="match status" value="1"/>
</dbReference>
<dbReference type="Proteomes" id="UP000037510">
    <property type="component" value="Unassembled WGS sequence"/>
</dbReference>
<keyword evidence="10" id="KW-0411">Iron-sulfur</keyword>
<reference evidence="16 17" key="1">
    <citation type="journal article" date="2015" name="Genome Biol. Evol.">
        <title>The genome of winter moth (Operophtera brumata) provides a genomic perspective on sexual dimorphism and phenology.</title>
        <authorList>
            <person name="Derks M.F."/>
            <person name="Smit S."/>
            <person name="Salis L."/>
            <person name="Schijlen E."/>
            <person name="Bossers A."/>
            <person name="Mateman C."/>
            <person name="Pijl A.S."/>
            <person name="de Ridder D."/>
            <person name="Groenen M.A."/>
            <person name="Visser M.E."/>
            <person name="Megens H.J."/>
        </authorList>
    </citation>
    <scope>NUCLEOTIDE SEQUENCE [LARGE SCALE GENOMIC DNA]</scope>
    <source>
        <strain evidence="16">WM2013NL</strain>
        <tissue evidence="16">Head and thorax</tissue>
    </source>
</reference>
<dbReference type="InterPro" id="IPR000445">
    <property type="entry name" value="HhH_motif"/>
</dbReference>
<dbReference type="GO" id="GO:0005634">
    <property type="term" value="C:nucleus"/>
    <property type="evidence" value="ECO:0007669"/>
    <property type="project" value="InterPro"/>
</dbReference>
<feature type="domain" description="HhH-GPD" evidence="15">
    <location>
        <begin position="133"/>
        <end position="270"/>
    </location>
</feature>
<accession>A0A0L7L9R8</accession>
<dbReference type="STRING" id="104452.A0A0L7L9R8"/>
<evidence type="ECO:0000313" key="16">
    <source>
        <dbReference type="EMBL" id="KOB72130.1"/>
    </source>
</evidence>
<evidence type="ECO:0000259" key="15">
    <source>
        <dbReference type="SMART" id="SM00478"/>
    </source>
</evidence>
<dbReference type="GO" id="GO:0006285">
    <property type="term" value="P:base-excision repair, AP site formation"/>
    <property type="evidence" value="ECO:0007669"/>
    <property type="project" value="InterPro"/>
</dbReference>
<evidence type="ECO:0000256" key="14">
    <source>
        <dbReference type="SAM" id="MobiDB-lite"/>
    </source>
</evidence>
<dbReference type="InterPro" id="IPR003651">
    <property type="entry name" value="Endonuclease3_FeS-loop_motif"/>
</dbReference>
<dbReference type="InterPro" id="IPR023170">
    <property type="entry name" value="HhH_base_excis_C"/>
</dbReference>
<evidence type="ECO:0000256" key="10">
    <source>
        <dbReference type="ARBA" id="ARBA00023014"/>
    </source>
</evidence>
<dbReference type="CDD" id="cd00056">
    <property type="entry name" value="ENDO3c"/>
    <property type="match status" value="1"/>
</dbReference>
<organism evidence="16 17">
    <name type="scientific">Operophtera brumata</name>
    <name type="common">Winter moth</name>
    <name type="synonym">Phalaena brumata</name>
    <dbReference type="NCBI Taxonomy" id="104452"/>
    <lineage>
        <taxon>Eukaryota</taxon>
        <taxon>Metazoa</taxon>
        <taxon>Ecdysozoa</taxon>
        <taxon>Arthropoda</taxon>
        <taxon>Hexapoda</taxon>
        <taxon>Insecta</taxon>
        <taxon>Pterygota</taxon>
        <taxon>Neoptera</taxon>
        <taxon>Endopterygota</taxon>
        <taxon>Lepidoptera</taxon>
        <taxon>Glossata</taxon>
        <taxon>Ditrysia</taxon>
        <taxon>Geometroidea</taxon>
        <taxon>Geometridae</taxon>
        <taxon>Larentiinae</taxon>
        <taxon>Operophtera</taxon>
    </lineage>
</organism>
<evidence type="ECO:0000256" key="6">
    <source>
        <dbReference type="ARBA" id="ARBA00022763"/>
    </source>
</evidence>
<dbReference type="EC" id="4.2.99.18" evidence="3"/>
<comment type="cofactor">
    <cofactor evidence="1">
        <name>[4Fe-4S] cluster</name>
        <dbReference type="ChEBI" id="CHEBI:49883"/>
    </cofactor>
</comment>
<comment type="caution">
    <text evidence="16">The sequence shown here is derived from an EMBL/GenBank/DDBJ whole genome shotgun (WGS) entry which is preliminary data.</text>
</comment>
<dbReference type="Pfam" id="PF00730">
    <property type="entry name" value="HhH-GPD"/>
    <property type="match status" value="1"/>
</dbReference>
<evidence type="ECO:0000256" key="7">
    <source>
        <dbReference type="ARBA" id="ARBA00022801"/>
    </source>
</evidence>
<dbReference type="GO" id="GO:0000703">
    <property type="term" value="F:oxidized pyrimidine nucleobase lesion DNA N-glycosylase activity"/>
    <property type="evidence" value="ECO:0007669"/>
    <property type="project" value="TreeGrafter"/>
</dbReference>
<keyword evidence="6" id="KW-0227">DNA damage</keyword>
<evidence type="ECO:0000256" key="1">
    <source>
        <dbReference type="ARBA" id="ARBA00001966"/>
    </source>
</evidence>
<evidence type="ECO:0000256" key="5">
    <source>
        <dbReference type="ARBA" id="ARBA00022723"/>
    </source>
</evidence>
<protein>
    <recommendedName>
        <fullName evidence="3">DNA-(apurinic or apyrimidinic site) lyase</fullName>
        <ecNumber evidence="3">4.2.99.18</ecNumber>
    </recommendedName>
</protein>
<evidence type="ECO:0000256" key="12">
    <source>
        <dbReference type="ARBA" id="ARBA00023239"/>
    </source>
</evidence>
<dbReference type="FunFam" id="1.10.340.30:FF:000005">
    <property type="entry name" value="Endonuclease III-like protein 1"/>
    <property type="match status" value="1"/>
</dbReference>
<dbReference type="PANTHER" id="PTHR43286">
    <property type="entry name" value="ENDONUCLEASE III-LIKE PROTEIN 1"/>
    <property type="match status" value="1"/>
</dbReference>
<keyword evidence="13" id="KW-0326">Glycosidase</keyword>
<feature type="non-terminal residue" evidence="16">
    <location>
        <position position="482"/>
    </location>
</feature>
<keyword evidence="8" id="KW-0809">Transit peptide</keyword>
<evidence type="ECO:0000256" key="11">
    <source>
        <dbReference type="ARBA" id="ARBA00023204"/>
    </source>
</evidence>
<dbReference type="EMBL" id="JTDY01002092">
    <property type="protein sequence ID" value="KOB72130.1"/>
    <property type="molecule type" value="Genomic_DNA"/>
</dbReference>
<dbReference type="GO" id="GO:0006289">
    <property type="term" value="P:nucleotide-excision repair"/>
    <property type="evidence" value="ECO:0007669"/>
    <property type="project" value="TreeGrafter"/>
</dbReference>
<keyword evidence="4" id="KW-0004">4Fe-4S</keyword>
<keyword evidence="16" id="KW-0255">Endonuclease</keyword>
<dbReference type="SMART" id="SM00478">
    <property type="entry name" value="ENDO3c"/>
    <property type="match status" value="1"/>
</dbReference>
<evidence type="ECO:0000256" key="4">
    <source>
        <dbReference type="ARBA" id="ARBA00022485"/>
    </source>
</evidence>
<dbReference type="Gene3D" id="1.10.340.30">
    <property type="entry name" value="Hypothetical protein, domain 2"/>
    <property type="match status" value="1"/>
</dbReference>
<evidence type="ECO:0000256" key="9">
    <source>
        <dbReference type="ARBA" id="ARBA00023004"/>
    </source>
</evidence>